<evidence type="ECO:0000313" key="2">
    <source>
        <dbReference type="Proteomes" id="UP000078541"/>
    </source>
</evidence>
<reference evidence="1 2" key="1">
    <citation type="submission" date="2016-03" db="EMBL/GenBank/DDBJ databases">
        <title>Trachymyrmex septentrionalis WGS genome.</title>
        <authorList>
            <person name="Nygaard S."/>
            <person name="Hu H."/>
            <person name="Boomsma J."/>
            <person name="Zhang G."/>
        </authorList>
    </citation>
    <scope>NUCLEOTIDE SEQUENCE [LARGE SCALE GENOMIC DNA]</scope>
    <source>
        <strain evidence="1">Tsep2-gDNA-1</strain>
        <tissue evidence="1">Whole body</tissue>
    </source>
</reference>
<dbReference type="Proteomes" id="UP000078541">
    <property type="component" value="Unassembled WGS sequence"/>
</dbReference>
<organism evidence="1 2">
    <name type="scientific">Trachymyrmex septentrionalis</name>
    <dbReference type="NCBI Taxonomy" id="34720"/>
    <lineage>
        <taxon>Eukaryota</taxon>
        <taxon>Metazoa</taxon>
        <taxon>Ecdysozoa</taxon>
        <taxon>Arthropoda</taxon>
        <taxon>Hexapoda</taxon>
        <taxon>Insecta</taxon>
        <taxon>Pterygota</taxon>
        <taxon>Neoptera</taxon>
        <taxon>Endopterygota</taxon>
        <taxon>Hymenoptera</taxon>
        <taxon>Apocrita</taxon>
        <taxon>Aculeata</taxon>
        <taxon>Formicoidea</taxon>
        <taxon>Formicidae</taxon>
        <taxon>Myrmicinae</taxon>
        <taxon>Trachymyrmex</taxon>
    </lineage>
</organism>
<name>A0A195F511_9HYME</name>
<proteinExistence type="predicted"/>
<dbReference type="AlphaFoldDB" id="A0A195F511"/>
<keyword evidence="2" id="KW-1185">Reference proteome</keyword>
<protein>
    <submittedName>
        <fullName evidence="1">Uncharacterized protein</fullName>
    </submittedName>
</protein>
<dbReference type="STRING" id="34720.A0A195F511"/>
<gene>
    <name evidence="1" type="ORF">ALC56_10038</name>
</gene>
<sequence length="273" mass="31359">MANCRNFRKSLYFTMKRRVYGGKGKRVNEVYVNNEGEEMNTSGCCSASANGGCNARWRDHPKIIPSSITPAEAVECPTDRPIIVKPPSTSRLGFQAEQSPRKKKKKVSHREKWREVERERKLKRVKLVLQYAVKLKHVDGVRKGLLDFSIFFHSSISSRPFLPFLFHRFFLHSPPDRLFILSLVLIPHNLVEAIASESIGIAFARKCSSNSNVCRVVSRKIYEGRRKVLERRGNIVLNRKIGILINTRGLSIKGREKRVREGMGKEEERIAER</sequence>
<accession>A0A195F511</accession>
<dbReference type="EMBL" id="KQ981805">
    <property type="protein sequence ID" value="KYN35481.1"/>
    <property type="molecule type" value="Genomic_DNA"/>
</dbReference>
<evidence type="ECO:0000313" key="1">
    <source>
        <dbReference type="EMBL" id="KYN35481.1"/>
    </source>
</evidence>